<keyword evidence="2" id="KW-1185">Reference proteome</keyword>
<evidence type="ECO:0000313" key="1">
    <source>
        <dbReference type="EMBL" id="TQM27451.1"/>
    </source>
</evidence>
<organism evidence="1 2">
    <name type="scientific">Microbacterium kyungheense</name>
    <dbReference type="NCBI Taxonomy" id="1263636"/>
    <lineage>
        <taxon>Bacteria</taxon>
        <taxon>Bacillati</taxon>
        <taxon>Actinomycetota</taxon>
        <taxon>Actinomycetes</taxon>
        <taxon>Micrococcales</taxon>
        <taxon>Microbacteriaceae</taxon>
        <taxon>Microbacterium</taxon>
    </lineage>
</organism>
<protein>
    <recommendedName>
        <fullName evidence="3">DNA-directed RNA polymerase subunit beta</fullName>
    </recommendedName>
</protein>
<evidence type="ECO:0008006" key="3">
    <source>
        <dbReference type="Google" id="ProtNLM"/>
    </source>
</evidence>
<accession>A0A543F0U5</accession>
<evidence type="ECO:0000313" key="2">
    <source>
        <dbReference type="Proteomes" id="UP000320235"/>
    </source>
</evidence>
<dbReference type="AlphaFoldDB" id="A0A543F0U5"/>
<name>A0A543F0U5_9MICO</name>
<sequence>MCLPWIAAMQLEQAAEAERVLVPAGSLDEMSDSSREFHKPVRRPAELFDRTFSAEDPAEVSRVAHTTAHALLARVRADPDAETVDRLVSFTDEHGIDDLAELWSRSPSRSLPGALWRLYLVQLMIHDDPRTAALLYERGRAELASADDVVAGAPSPAGPEELVALVDTILRGLFEGDFAVALDRAAAFCRVQASGATHVADDYENTEPERASAFTTRALRLSDYGADLSACAALWRRDALT</sequence>
<comment type="caution">
    <text evidence="1">The sequence shown here is derived from an EMBL/GenBank/DDBJ whole genome shotgun (WGS) entry which is preliminary data.</text>
</comment>
<dbReference type="Proteomes" id="UP000320235">
    <property type="component" value="Unassembled WGS sequence"/>
</dbReference>
<dbReference type="EMBL" id="VFPE01000002">
    <property type="protein sequence ID" value="TQM27451.1"/>
    <property type="molecule type" value="Genomic_DNA"/>
</dbReference>
<gene>
    <name evidence="1" type="ORF">FB391_1468</name>
</gene>
<reference evidence="1 2" key="1">
    <citation type="submission" date="2019-06" db="EMBL/GenBank/DDBJ databases">
        <title>Sequencing the genomes of 1000 actinobacteria strains.</title>
        <authorList>
            <person name="Klenk H.-P."/>
        </authorList>
    </citation>
    <scope>NUCLEOTIDE SEQUENCE [LARGE SCALE GENOMIC DNA]</scope>
    <source>
        <strain evidence="1 2">DSM 105492</strain>
    </source>
</reference>
<proteinExistence type="predicted"/>